<accession>A0A9D4P1C7</accession>
<organism evidence="2">
    <name type="scientific">Dermatophagoides farinae</name>
    <name type="common">American house dust mite</name>
    <dbReference type="NCBI Taxonomy" id="6954"/>
    <lineage>
        <taxon>Eukaryota</taxon>
        <taxon>Metazoa</taxon>
        <taxon>Ecdysozoa</taxon>
        <taxon>Arthropoda</taxon>
        <taxon>Chelicerata</taxon>
        <taxon>Arachnida</taxon>
        <taxon>Acari</taxon>
        <taxon>Acariformes</taxon>
        <taxon>Sarcoptiformes</taxon>
        <taxon>Astigmata</taxon>
        <taxon>Psoroptidia</taxon>
        <taxon>Analgoidea</taxon>
        <taxon>Pyroglyphidae</taxon>
        <taxon>Dermatophagoidinae</taxon>
        <taxon>Dermatophagoides</taxon>
    </lineage>
</organism>
<feature type="signal peptide" evidence="1">
    <location>
        <begin position="1"/>
        <end position="23"/>
    </location>
</feature>
<name>A0A9D4P1C7_DERFA</name>
<dbReference type="AlphaFoldDB" id="A0A9D4P1C7"/>
<reference evidence="2" key="1">
    <citation type="submission" date="2020-06" db="EMBL/GenBank/DDBJ databases">
        <authorList>
            <person name="Ji K."/>
            <person name="Li J."/>
        </authorList>
    </citation>
    <scope>NUCLEOTIDE SEQUENCE</scope>
    <source>
        <strain evidence="2">JKM2019</strain>
        <tissue evidence="2">Whole body</tissue>
    </source>
</reference>
<dbReference type="Proteomes" id="UP000828236">
    <property type="component" value="Unassembled WGS sequence"/>
</dbReference>
<reference evidence="2" key="2">
    <citation type="journal article" date="2021" name="World Allergy Organ. J.">
        <title>Chromosome-level assembly of Dermatophagoides farinae genome and transcriptome reveals two novel allergens Der f 37 and Der f 39.</title>
        <authorList>
            <person name="Chen J."/>
            <person name="Cai Z."/>
            <person name="Fan D."/>
            <person name="Hu J."/>
            <person name="Hou Y."/>
            <person name="He Y."/>
            <person name="Zhang Z."/>
            <person name="Zhao Z."/>
            <person name="Gao P."/>
            <person name="Hu W."/>
            <person name="Sun J."/>
            <person name="Li J."/>
            <person name="Ji K."/>
        </authorList>
    </citation>
    <scope>NUCLEOTIDE SEQUENCE</scope>
    <source>
        <strain evidence="2">JKM2019</strain>
    </source>
</reference>
<protein>
    <submittedName>
        <fullName evidence="2">Uncharacterized protein</fullName>
    </submittedName>
</protein>
<evidence type="ECO:0000313" key="2">
    <source>
        <dbReference type="EMBL" id="KAH7642659.1"/>
    </source>
</evidence>
<dbReference type="EMBL" id="SDOV01000004">
    <property type="protein sequence ID" value="KAH7642659.1"/>
    <property type="molecule type" value="Genomic_DNA"/>
</dbReference>
<feature type="chain" id="PRO_5038516890" evidence="1">
    <location>
        <begin position="24"/>
        <end position="142"/>
    </location>
</feature>
<proteinExistence type="predicted"/>
<gene>
    <name evidence="2" type="ORF">HUG17_5706</name>
</gene>
<evidence type="ECO:0000256" key="1">
    <source>
        <dbReference type="SAM" id="SignalP"/>
    </source>
</evidence>
<comment type="caution">
    <text evidence="2">The sequence shown here is derived from an EMBL/GenBank/DDBJ whole genome shotgun (WGS) entry which is preliminary data.</text>
</comment>
<keyword evidence="1" id="KW-0732">Signal</keyword>
<dbReference type="OrthoDB" id="6508285at2759"/>
<sequence>MEHSTFYKITIFMMISLWTIVDSWPIVPYRYENKYPEKSYPEKSYPEMIYNSYNDHYQNQYYRPNSNHHQTSEEMMNKRKFREQEYEILDQADYGESELINHSIEKENLKDWFEPEAELIDSSKVSKDLRNVRFLRLINKDD</sequence>